<feature type="domain" description="N-acetyltransferase" evidence="1">
    <location>
        <begin position="8"/>
        <end position="167"/>
    </location>
</feature>
<keyword evidence="3" id="KW-1185">Reference proteome</keyword>
<gene>
    <name evidence="2" type="ORF">T190115A13A_20088</name>
</gene>
<dbReference type="PANTHER" id="PTHR43792">
    <property type="entry name" value="GNAT FAMILY, PUTATIVE (AFU_ORTHOLOGUE AFUA_3G00765)-RELATED-RELATED"/>
    <property type="match status" value="1"/>
</dbReference>
<dbReference type="RefSeq" id="WP_348738542.1">
    <property type="nucleotide sequence ID" value="NZ_CAXJRC010000022.1"/>
</dbReference>
<dbReference type="EC" id="2.3.1.267" evidence="2"/>
<sequence length="167" mass="19116">MILHTKRLILKEVQAEDAAFYFALFSDPDFIKYINDKNLKSEEETKEFLQNTMIPKLCKDGLGFFTVIEKETKEAIGTSSILKRDKTDFFDVGYAFLPKGRGKGYAVEATQCIMEYAKETLKQNKVIAFTMPENKASQKVLTTLGFSYIGLQEIHEGEEDSVFEYSF</sequence>
<proteinExistence type="predicted"/>
<dbReference type="PROSITE" id="PS51186">
    <property type="entry name" value="GNAT"/>
    <property type="match status" value="1"/>
</dbReference>
<dbReference type="Proteomes" id="UP001497602">
    <property type="component" value="Unassembled WGS sequence"/>
</dbReference>
<accession>A0ABP1FBZ4</accession>
<dbReference type="EMBL" id="CAXJRC010000022">
    <property type="protein sequence ID" value="CAL2106808.1"/>
    <property type="molecule type" value="Genomic_DNA"/>
</dbReference>
<dbReference type="GO" id="GO:0008999">
    <property type="term" value="F:protein-N-terminal-alanine acetyltransferase activity"/>
    <property type="evidence" value="ECO:0007669"/>
    <property type="project" value="UniProtKB-EC"/>
</dbReference>
<dbReference type="InterPro" id="IPR016181">
    <property type="entry name" value="Acyl_CoA_acyltransferase"/>
</dbReference>
<dbReference type="SUPFAM" id="SSF55729">
    <property type="entry name" value="Acyl-CoA N-acyltransferases (Nat)"/>
    <property type="match status" value="1"/>
</dbReference>
<dbReference type="PANTHER" id="PTHR43792:SF1">
    <property type="entry name" value="N-ACETYLTRANSFERASE DOMAIN-CONTAINING PROTEIN"/>
    <property type="match status" value="1"/>
</dbReference>
<reference evidence="2 3" key="1">
    <citation type="submission" date="2024-05" db="EMBL/GenBank/DDBJ databases">
        <authorList>
            <person name="Duchaud E."/>
        </authorList>
    </citation>
    <scope>NUCLEOTIDE SEQUENCE [LARGE SCALE GENOMIC DNA]</scope>
    <source>
        <strain evidence="2">Ena-SAMPLE-TAB-13-05-2024-13:56:06:370-140305</strain>
    </source>
</reference>
<keyword evidence="2" id="KW-0808">Transferase</keyword>
<protein>
    <submittedName>
        <fullName evidence="2">(Ribosomal protein S5)-alanine N-acetyltransferase</fullName>
        <ecNumber evidence="2">2.3.1.267</ecNumber>
    </submittedName>
</protein>
<comment type="caution">
    <text evidence="2">The sequence shown here is derived from an EMBL/GenBank/DDBJ whole genome shotgun (WGS) entry which is preliminary data.</text>
</comment>
<dbReference type="InterPro" id="IPR051531">
    <property type="entry name" value="N-acetyltransferase"/>
</dbReference>
<evidence type="ECO:0000259" key="1">
    <source>
        <dbReference type="PROSITE" id="PS51186"/>
    </source>
</evidence>
<name>A0ABP1FBZ4_9FLAO</name>
<dbReference type="Pfam" id="PF13302">
    <property type="entry name" value="Acetyltransf_3"/>
    <property type="match status" value="1"/>
</dbReference>
<evidence type="ECO:0000313" key="2">
    <source>
        <dbReference type="EMBL" id="CAL2106808.1"/>
    </source>
</evidence>
<organism evidence="2 3">
    <name type="scientific">Tenacibaculum vairaonense</name>
    <dbReference type="NCBI Taxonomy" id="3137860"/>
    <lineage>
        <taxon>Bacteria</taxon>
        <taxon>Pseudomonadati</taxon>
        <taxon>Bacteroidota</taxon>
        <taxon>Flavobacteriia</taxon>
        <taxon>Flavobacteriales</taxon>
        <taxon>Flavobacteriaceae</taxon>
        <taxon>Tenacibaculum</taxon>
    </lineage>
</organism>
<dbReference type="InterPro" id="IPR000182">
    <property type="entry name" value="GNAT_dom"/>
</dbReference>
<keyword evidence="2" id="KW-0012">Acyltransferase</keyword>
<evidence type="ECO:0000313" key="3">
    <source>
        <dbReference type="Proteomes" id="UP001497602"/>
    </source>
</evidence>
<dbReference type="Gene3D" id="3.40.630.30">
    <property type="match status" value="1"/>
</dbReference>